<evidence type="ECO:0000313" key="2">
    <source>
        <dbReference type="EMBL" id="KAL0272880.1"/>
    </source>
</evidence>
<comment type="caution">
    <text evidence="2">The sequence shown here is derived from an EMBL/GenBank/DDBJ whole genome shotgun (WGS) entry which is preliminary data.</text>
</comment>
<protein>
    <submittedName>
        <fullName evidence="2">Uncharacterized protein</fullName>
    </submittedName>
</protein>
<accession>A0AAW2HSH9</accession>
<proteinExistence type="predicted"/>
<feature type="region of interest" description="Disordered" evidence="1">
    <location>
        <begin position="25"/>
        <end position="48"/>
    </location>
</feature>
<dbReference type="AlphaFoldDB" id="A0AAW2HSH9"/>
<sequence length="110" mass="11999">MYTAVRCGGGSSNQMKGWLRNVSAGKGRTMDVPNPPPPVGTDSGSLDRNIPLQESSYYYRISGIQETRRFAGPQPADPSFSGPWFSDRDVLIHGSSSLQIGDLLDHRYPA</sequence>
<organism evidence="2">
    <name type="scientific">Menopon gallinae</name>
    <name type="common">poultry shaft louse</name>
    <dbReference type="NCBI Taxonomy" id="328185"/>
    <lineage>
        <taxon>Eukaryota</taxon>
        <taxon>Metazoa</taxon>
        <taxon>Ecdysozoa</taxon>
        <taxon>Arthropoda</taxon>
        <taxon>Hexapoda</taxon>
        <taxon>Insecta</taxon>
        <taxon>Pterygota</taxon>
        <taxon>Neoptera</taxon>
        <taxon>Paraneoptera</taxon>
        <taxon>Psocodea</taxon>
        <taxon>Troctomorpha</taxon>
        <taxon>Phthiraptera</taxon>
        <taxon>Amblycera</taxon>
        <taxon>Menoponidae</taxon>
        <taxon>Menopon</taxon>
    </lineage>
</organism>
<gene>
    <name evidence="2" type="ORF">PYX00_005700</name>
</gene>
<name>A0AAW2HSH9_9NEOP</name>
<reference evidence="2" key="1">
    <citation type="journal article" date="2024" name="Gigascience">
        <title>Chromosome-level genome of the poultry shaft louse Menopon gallinae provides insight into the host-switching and adaptive evolution of parasitic lice.</title>
        <authorList>
            <person name="Xu Y."/>
            <person name="Ma L."/>
            <person name="Liu S."/>
            <person name="Liang Y."/>
            <person name="Liu Q."/>
            <person name="He Z."/>
            <person name="Tian L."/>
            <person name="Duan Y."/>
            <person name="Cai W."/>
            <person name="Li H."/>
            <person name="Song F."/>
        </authorList>
    </citation>
    <scope>NUCLEOTIDE SEQUENCE</scope>
    <source>
        <strain evidence="2">Cailab_2023a</strain>
    </source>
</reference>
<evidence type="ECO:0000256" key="1">
    <source>
        <dbReference type="SAM" id="MobiDB-lite"/>
    </source>
</evidence>
<dbReference type="EMBL" id="JARGDH010000003">
    <property type="protein sequence ID" value="KAL0272880.1"/>
    <property type="molecule type" value="Genomic_DNA"/>
</dbReference>